<dbReference type="Proteomes" id="UP000029736">
    <property type="component" value="Unassembled WGS sequence"/>
</dbReference>
<proteinExistence type="predicted"/>
<dbReference type="CDD" id="cd19499">
    <property type="entry name" value="RecA-like_ClpB_Hsp104-like"/>
    <property type="match status" value="1"/>
</dbReference>
<dbReference type="GO" id="GO:0005524">
    <property type="term" value="F:ATP binding"/>
    <property type="evidence" value="ECO:0007669"/>
    <property type="project" value="UniProtKB-KW"/>
</dbReference>
<evidence type="ECO:0000259" key="4">
    <source>
        <dbReference type="SMART" id="SM00382"/>
    </source>
</evidence>
<dbReference type="AlphaFoldDB" id="A0A098S4P0"/>
<comment type="caution">
    <text evidence="6">The sequence shown here is derived from an EMBL/GenBank/DDBJ whole genome shotgun (WGS) entry which is preliminary data.</text>
</comment>
<dbReference type="GO" id="GO:0016887">
    <property type="term" value="F:ATP hydrolysis activity"/>
    <property type="evidence" value="ECO:0007669"/>
    <property type="project" value="InterPro"/>
</dbReference>
<dbReference type="Pfam" id="PF10431">
    <property type="entry name" value="ClpB_D2-small"/>
    <property type="match status" value="1"/>
</dbReference>
<keyword evidence="2" id="KW-0067">ATP-binding</keyword>
<evidence type="ECO:0000313" key="6">
    <source>
        <dbReference type="EMBL" id="KGE86162.1"/>
    </source>
</evidence>
<feature type="domain" description="Clp ATPase C-terminal" evidence="5">
    <location>
        <begin position="680"/>
        <end position="771"/>
    </location>
</feature>
<dbReference type="GO" id="GO:0005737">
    <property type="term" value="C:cytoplasm"/>
    <property type="evidence" value="ECO:0007669"/>
    <property type="project" value="TreeGrafter"/>
</dbReference>
<dbReference type="InterPro" id="IPR027417">
    <property type="entry name" value="P-loop_NTPase"/>
</dbReference>
<dbReference type="PANTHER" id="PTHR11638">
    <property type="entry name" value="ATP-DEPENDENT CLP PROTEASE"/>
    <property type="match status" value="1"/>
</dbReference>
<evidence type="ECO:0000256" key="1">
    <source>
        <dbReference type="ARBA" id="ARBA00022741"/>
    </source>
</evidence>
<evidence type="ECO:0000256" key="2">
    <source>
        <dbReference type="ARBA" id="ARBA00022840"/>
    </source>
</evidence>
<dbReference type="SMART" id="SM00382">
    <property type="entry name" value="AAA"/>
    <property type="match status" value="2"/>
</dbReference>
<evidence type="ECO:0000313" key="7">
    <source>
        <dbReference type="Proteomes" id="UP000029736"/>
    </source>
</evidence>
<dbReference type="InterPro" id="IPR001270">
    <property type="entry name" value="ClpA/B"/>
</dbReference>
<reference evidence="6 7" key="1">
    <citation type="journal article" date="2014" name="Int. J. Syst. Evol. Microbiol.">
        <title>Phaeodactylibacter xiamenensis gen. nov., sp. nov., a member of the family Saprospiraceae isolated from the marine alga Phaeodactylum tricornutum.</title>
        <authorList>
            <person name="Chen Z.Jr."/>
            <person name="Lei X."/>
            <person name="Lai Q."/>
            <person name="Li Y."/>
            <person name="Zhang B."/>
            <person name="Zhang J."/>
            <person name="Zhang H."/>
            <person name="Yang L."/>
            <person name="Zheng W."/>
            <person name="Tian Y."/>
            <person name="Yu Z."/>
            <person name="Xu H.Jr."/>
            <person name="Zheng T."/>
        </authorList>
    </citation>
    <scope>NUCLEOTIDE SEQUENCE [LARGE SCALE GENOMIC DNA]</scope>
    <source>
        <strain evidence="6 7">KD52</strain>
    </source>
</reference>
<evidence type="ECO:0000256" key="3">
    <source>
        <dbReference type="ARBA" id="ARBA00023186"/>
    </source>
</evidence>
<dbReference type="GO" id="GO:0034605">
    <property type="term" value="P:cellular response to heat"/>
    <property type="evidence" value="ECO:0007669"/>
    <property type="project" value="TreeGrafter"/>
</dbReference>
<protein>
    <recommendedName>
        <fullName evidence="8">AAA+ ATPase domain-containing protein</fullName>
    </recommendedName>
</protein>
<keyword evidence="1" id="KW-0547">Nucleotide-binding</keyword>
<feature type="domain" description="AAA+ ATPase" evidence="4">
    <location>
        <begin position="234"/>
        <end position="358"/>
    </location>
</feature>
<feature type="domain" description="AAA+ ATPase" evidence="4">
    <location>
        <begin position="512"/>
        <end position="681"/>
    </location>
</feature>
<dbReference type="Gene3D" id="1.10.8.60">
    <property type="match status" value="1"/>
</dbReference>
<organism evidence="6 7">
    <name type="scientific">Phaeodactylibacter xiamenensis</name>
    <dbReference type="NCBI Taxonomy" id="1524460"/>
    <lineage>
        <taxon>Bacteria</taxon>
        <taxon>Pseudomonadati</taxon>
        <taxon>Bacteroidota</taxon>
        <taxon>Saprospiria</taxon>
        <taxon>Saprospirales</taxon>
        <taxon>Haliscomenobacteraceae</taxon>
        <taxon>Phaeodactylibacter</taxon>
    </lineage>
</organism>
<gene>
    <name evidence="6" type="ORF">IX84_23845</name>
</gene>
<dbReference type="InterPro" id="IPR003593">
    <property type="entry name" value="AAA+_ATPase"/>
</dbReference>
<dbReference type="PANTHER" id="PTHR11638:SF18">
    <property type="entry name" value="HEAT SHOCK PROTEIN 104"/>
    <property type="match status" value="1"/>
</dbReference>
<dbReference type="InterPro" id="IPR050130">
    <property type="entry name" value="ClpA_ClpB"/>
</dbReference>
<keyword evidence="7" id="KW-1185">Reference proteome</keyword>
<evidence type="ECO:0008006" key="8">
    <source>
        <dbReference type="Google" id="ProtNLM"/>
    </source>
</evidence>
<dbReference type="PRINTS" id="PR00300">
    <property type="entry name" value="CLPPROTEASEA"/>
</dbReference>
<keyword evidence="3" id="KW-0143">Chaperone</keyword>
<dbReference type="STRING" id="1524460.IX84_23845"/>
<dbReference type="EMBL" id="JPOS01000082">
    <property type="protein sequence ID" value="KGE86162.1"/>
    <property type="molecule type" value="Genomic_DNA"/>
</dbReference>
<evidence type="ECO:0000259" key="5">
    <source>
        <dbReference type="SMART" id="SM01086"/>
    </source>
</evidence>
<dbReference type="Gene3D" id="3.40.50.300">
    <property type="entry name" value="P-loop containing nucleotide triphosphate hydrolases"/>
    <property type="match status" value="2"/>
</dbReference>
<dbReference type="SMART" id="SM01086">
    <property type="entry name" value="ClpB_D2-small"/>
    <property type="match status" value="1"/>
</dbReference>
<dbReference type="InterPro" id="IPR003959">
    <property type="entry name" value="ATPase_AAA_core"/>
</dbReference>
<name>A0A098S4P0_9BACT</name>
<sequence>MAWPYSINPIACMAFELTIPFYAFRLHLQTGGSLLAPLNDREVLRIREKLPILAGQYAEALQNKVLNQGQISELLNEYQQGHFIPAKVKVSFPASRDQFTYPAFELEFTYYFNQLHPGEGIWAIVPALDLEAYSAVPEELEQKIIETIQLDFARHRRLQAVQDIVSAIWFDLIELKQYPITLQVPSPKELEQMGNKQQDRLLPKAATELKIETPASYGREKELKQLAQILTGNFHRNTLLVGPTGTGKTALVWELARRQSEFKLPGKIWETTASTLIKELMKDTGWQENLFLLCRELSGQPDLLFVRNLMDLFEVGKYEGNTVSIADYLLPYLSRGEVTLISECTDEELARIEIKSPSYLNVFQRLTITEPESGELEQIIQQKANDLARGQRISIDPYAIQETVRLSRRFTPYDGMPGRPVRFLENLLLNQRGKSLPGAPNTTVAIHRSEIIAQFSEETGMPRFMIDPELPMDPEALLSHFNSRVFGQEEAVERIVGILSTVKTALARTGKPIASMLFVGPTGVGKTELAKQLAEFMFGTADRMTRFDMSEFSTPYSVQRLVGHSFFSEGLLTSAIRKAPFGVLLFDEIEKAHPVFFDLLLQMLSEGRLTDSQGRLVNFCSTIIIMTSNVGAGSLQLNPIGWQQEQSIKSVEDHFLGAVQKYFRPELFNRIDQIIPFAPLDNLTIRYVLDREIQQLKRREGIRFRKMNFVLTEPFLEHLATRGYDKQYGARHLQRTLRHELILPLAYALNQQDVDDQVEIVVDLRDGKPYLTTKSDPLGLDLLLEEYTKIAYADHASNLRRSVEKLMEGSSYVRMLSELDLLTASRRRKGKQFWEQKENAERYGMLTDQKARFEGLLQHTEQLELQLALSCLDVQPYQPEWVDTLDQVEQQLQQEKLNLFEILNPDNNECPLYIIGEDPERVVRFYEELTRDLPFEIAETAAIWLRGTEPKTTVISTVHNWHNSKKPEPQNTQDKLIGACLLFTGQAVRVFFEPETGVQWWQEGQSEYQEYYIIAAPQNLRQAHEQVRTAERLSFPAPHRIINEDTIQDTQFDLKREHHGNQLLELIQDKLDQEFRFNIDTTIG</sequence>
<dbReference type="InterPro" id="IPR019489">
    <property type="entry name" value="Clp_ATPase_C"/>
</dbReference>
<dbReference type="Pfam" id="PF07724">
    <property type="entry name" value="AAA_2"/>
    <property type="match status" value="1"/>
</dbReference>
<dbReference type="SUPFAM" id="SSF52540">
    <property type="entry name" value="P-loop containing nucleoside triphosphate hydrolases"/>
    <property type="match status" value="2"/>
</dbReference>
<accession>A0A098S4P0</accession>